<organism evidence="4 5">
    <name type="scientific">Actinokineospora alba</name>
    <dbReference type="NCBI Taxonomy" id="504798"/>
    <lineage>
        <taxon>Bacteria</taxon>
        <taxon>Bacillati</taxon>
        <taxon>Actinomycetota</taxon>
        <taxon>Actinomycetes</taxon>
        <taxon>Pseudonocardiales</taxon>
        <taxon>Pseudonocardiaceae</taxon>
        <taxon>Actinokineospora</taxon>
    </lineage>
</organism>
<dbReference type="InterPro" id="IPR027417">
    <property type="entry name" value="P-loop_NTPase"/>
</dbReference>
<accession>A0A1H0S5M2</accession>
<reference evidence="5" key="1">
    <citation type="submission" date="2016-10" db="EMBL/GenBank/DDBJ databases">
        <authorList>
            <person name="Varghese N."/>
            <person name="Submissions S."/>
        </authorList>
    </citation>
    <scope>NUCLEOTIDE SEQUENCE [LARGE SCALE GENOMIC DNA]</scope>
    <source>
        <strain evidence="5">IBRC-M 10655</strain>
    </source>
</reference>
<dbReference type="Gene3D" id="1.10.10.10">
    <property type="entry name" value="Winged helix-like DNA-binding domain superfamily/Winged helix DNA-binding domain"/>
    <property type="match status" value="1"/>
</dbReference>
<evidence type="ECO:0000313" key="4">
    <source>
        <dbReference type="EMBL" id="SDP36925.1"/>
    </source>
</evidence>
<dbReference type="GO" id="GO:0005737">
    <property type="term" value="C:cytoplasm"/>
    <property type="evidence" value="ECO:0007669"/>
    <property type="project" value="TreeGrafter"/>
</dbReference>
<dbReference type="GO" id="GO:0004016">
    <property type="term" value="F:adenylate cyclase activity"/>
    <property type="evidence" value="ECO:0007669"/>
    <property type="project" value="TreeGrafter"/>
</dbReference>
<dbReference type="PANTHER" id="PTHR16305">
    <property type="entry name" value="TESTICULAR SOLUBLE ADENYLYL CYCLASE"/>
    <property type="match status" value="1"/>
</dbReference>
<dbReference type="EMBL" id="FNJB01000008">
    <property type="protein sequence ID" value="SDP36925.1"/>
    <property type="molecule type" value="Genomic_DNA"/>
</dbReference>
<dbReference type="SUPFAM" id="SSF52540">
    <property type="entry name" value="P-loop containing nucleoside triphosphate hydrolases"/>
    <property type="match status" value="1"/>
</dbReference>
<dbReference type="SUPFAM" id="SSF48452">
    <property type="entry name" value="TPR-like"/>
    <property type="match status" value="1"/>
</dbReference>
<dbReference type="PRINTS" id="PR00038">
    <property type="entry name" value="HTHLUXR"/>
</dbReference>
<dbReference type="SUPFAM" id="SSF46894">
    <property type="entry name" value="C-terminal effector domain of the bipartite response regulators"/>
    <property type="match status" value="1"/>
</dbReference>
<sequence>MVPKRQPTASLVRTTSPVLVGRGHELDALRETVTRQPAVVMIEGEAGVGKSRLVHELLRPGRLGPLRILIGNCQPLREPFPYGAVLEALGGCADRLASRPQLSRVVGVLAPMLPELADYLPEAPVPSGDPRADRHRVFRAVRELLAAVGPTLMIIEDLHWADDGSRQLLRFLMADPPPNLTVLVTYRREDVPGGMPLGTAYRPPTGITSMLVHLAPLDAEGVRSLAAAILDEETVSADFAAKLHERTAGIPFVVEETLRALRTTAGAVHADGAAARRLLDNVEVPVLLRDAIAERLSELPTAANRLVQAAAVLGVPATAELLGSVAGIPDQRVRAALGHALAGHVLHEADNAHYTFRHALARQAVYDTLSGPDRQQLHLRAIDALDMVSPRPLVQLAEHSQRAGRLADWLRYGEAAADRAADVGDAATATALLQRVLAEPSLSSADVDRLAVKLGQVAHTGLDQFNPTATMRRLLGDRRLSMSARGEVRLFLGLLLIRQAGGVASARSEIELALGDLGERPALAAKATSVLAQPFTGDTPFAEIEPWLRRTDELIDSCEDEEQRIMLLANNLGSRLHTGDPTVFGRLSLLPQTAYTAATQRQLARAYCNFADACMTVGHFQQGADSLETGMRLADDCGAPFVASTARATRARLDWFLGEWTGLAERASKLLEEYHDLLPVASELSLVLGSLACARGEWSEAMGYFTNSGAYAPQEAISQIAIGGCAGLARAWLAQDDITKACADIDRGLALLRHKQVWTWAGEILPVAVTAYVRAGRLADARAIVDQTEAGILGRDAPMSAAAVDSGRGELAEAAGDLGTAVEFHRSARGAYEKMNAPYYAAMAAEHEALCLLPSDGAAAAAALSTLIDTFDGLGATRDAARCRHLLRGIGGVKPSRRGRRGYGNELSPREQEVARLLAGGHTNREIADVLFLSPRTVEQHAARVLRKLGVTSRSELHAEDFG</sequence>
<dbReference type="STRING" id="504798.SAMN05421871_105299"/>
<dbReference type="InterPro" id="IPR011990">
    <property type="entry name" value="TPR-like_helical_dom_sf"/>
</dbReference>
<dbReference type="PROSITE" id="PS50043">
    <property type="entry name" value="HTH_LUXR_2"/>
    <property type="match status" value="1"/>
</dbReference>
<evidence type="ECO:0000313" key="5">
    <source>
        <dbReference type="Proteomes" id="UP000199651"/>
    </source>
</evidence>
<dbReference type="GO" id="GO:0005524">
    <property type="term" value="F:ATP binding"/>
    <property type="evidence" value="ECO:0007669"/>
    <property type="project" value="UniProtKB-KW"/>
</dbReference>
<dbReference type="InterPro" id="IPR000792">
    <property type="entry name" value="Tscrpt_reg_LuxR_C"/>
</dbReference>
<dbReference type="Pfam" id="PF00196">
    <property type="entry name" value="GerE"/>
    <property type="match status" value="1"/>
</dbReference>
<proteinExistence type="predicted"/>
<dbReference type="InterPro" id="IPR041664">
    <property type="entry name" value="AAA_16"/>
</dbReference>
<dbReference type="RefSeq" id="WP_228770050.1">
    <property type="nucleotide sequence ID" value="NZ_FNDV01000005.1"/>
</dbReference>
<dbReference type="GO" id="GO:0006355">
    <property type="term" value="P:regulation of DNA-templated transcription"/>
    <property type="evidence" value="ECO:0007669"/>
    <property type="project" value="InterPro"/>
</dbReference>
<dbReference type="CDD" id="cd06170">
    <property type="entry name" value="LuxR_C_like"/>
    <property type="match status" value="1"/>
</dbReference>
<keyword evidence="1" id="KW-0547">Nucleotide-binding</keyword>
<name>A0A1H0S5M2_9PSEU</name>
<dbReference type="AlphaFoldDB" id="A0A1H0S5M2"/>
<dbReference type="GO" id="GO:0003677">
    <property type="term" value="F:DNA binding"/>
    <property type="evidence" value="ECO:0007669"/>
    <property type="project" value="InterPro"/>
</dbReference>
<keyword evidence="5" id="KW-1185">Reference proteome</keyword>
<evidence type="ECO:0000256" key="2">
    <source>
        <dbReference type="ARBA" id="ARBA00022840"/>
    </source>
</evidence>
<dbReference type="InterPro" id="IPR016032">
    <property type="entry name" value="Sig_transdc_resp-reg_C-effctor"/>
</dbReference>
<dbReference type="SMART" id="SM00421">
    <property type="entry name" value="HTH_LUXR"/>
    <property type="match status" value="1"/>
</dbReference>
<gene>
    <name evidence="4" type="ORF">SAMN05192558_108288</name>
</gene>
<dbReference type="PROSITE" id="PS00622">
    <property type="entry name" value="HTH_LUXR_1"/>
    <property type="match status" value="1"/>
</dbReference>
<keyword evidence="2" id="KW-0067">ATP-binding</keyword>
<dbReference type="Gene3D" id="1.25.40.10">
    <property type="entry name" value="Tetratricopeptide repeat domain"/>
    <property type="match status" value="1"/>
</dbReference>
<feature type="domain" description="HTH luxR-type" evidence="3">
    <location>
        <begin position="900"/>
        <end position="963"/>
    </location>
</feature>
<dbReference type="InterPro" id="IPR036388">
    <property type="entry name" value="WH-like_DNA-bd_sf"/>
</dbReference>
<dbReference type="PANTHER" id="PTHR16305:SF35">
    <property type="entry name" value="TRANSCRIPTIONAL ACTIVATOR DOMAIN"/>
    <property type="match status" value="1"/>
</dbReference>
<evidence type="ECO:0000259" key="3">
    <source>
        <dbReference type="PROSITE" id="PS50043"/>
    </source>
</evidence>
<dbReference type="Pfam" id="PF13191">
    <property type="entry name" value="AAA_16"/>
    <property type="match status" value="1"/>
</dbReference>
<dbReference type="Gene3D" id="3.40.50.300">
    <property type="entry name" value="P-loop containing nucleotide triphosphate hydrolases"/>
    <property type="match status" value="1"/>
</dbReference>
<evidence type="ECO:0000256" key="1">
    <source>
        <dbReference type="ARBA" id="ARBA00022741"/>
    </source>
</evidence>
<dbReference type="Proteomes" id="UP000199651">
    <property type="component" value="Unassembled WGS sequence"/>
</dbReference>
<protein>
    <submittedName>
        <fullName evidence="4">Predicted ATPase</fullName>
    </submittedName>
</protein>